<evidence type="ECO:0000313" key="7">
    <source>
        <dbReference type="EnsemblPlants" id="OBART02G00060.1"/>
    </source>
</evidence>
<keyword evidence="4 5" id="KW-0472">Membrane</keyword>
<dbReference type="InterPro" id="IPR004864">
    <property type="entry name" value="LEA_2"/>
</dbReference>
<reference evidence="7" key="1">
    <citation type="journal article" date="2009" name="Rice">
        <title>De Novo Next Generation Sequencing of Plant Genomes.</title>
        <authorList>
            <person name="Rounsley S."/>
            <person name="Marri P.R."/>
            <person name="Yu Y."/>
            <person name="He R."/>
            <person name="Sisneros N."/>
            <person name="Goicoechea J.L."/>
            <person name="Lee S.J."/>
            <person name="Angelova A."/>
            <person name="Kudrna D."/>
            <person name="Luo M."/>
            <person name="Affourtit J."/>
            <person name="Desany B."/>
            <person name="Knight J."/>
            <person name="Niazi F."/>
            <person name="Egholm M."/>
            <person name="Wing R.A."/>
        </authorList>
    </citation>
    <scope>NUCLEOTIDE SEQUENCE [LARGE SCALE GENOMIC DNA]</scope>
    <source>
        <strain evidence="7">cv. IRGC 105608</strain>
    </source>
</reference>
<dbReference type="PaxDb" id="65489-OBART02G00060.1"/>
<accession>A0A0D3EZF3</accession>
<organism evidence="7">
    <name type="scientific">Oryza barthii</name>
    <dbReference type="NCBI Taxonomy" id="65489"/>
    <lineage>
        <taxon>Eukaryota</taxon>
        <taxon>Viridiplantae</taxon>
        <taxon>Streptophyta</taxon>
        <taxon>Embryophyta</taxon>
        <taxon>Tracheophyta</taxon>
        <taxon>Spermatophyta</taxon>
        <taxon>Magnoliopsida</taxon>
        <taxon>Liliopsida</taxon>
        <taxon>Poales</taxon>
        <taxon>Poaceae</taxon>
        <taxon>BOP clade</taxon>
        <taxon>Oryzoideae</taxon>
        <taxon>Oryzeae</taxon>
        <taxon>Oryzinae</taxon>
        <taxon>Oryza</taxon>
    </lineage>
</organism>
<feature type="transmembrane region" description="Helical" evidence="5">
    <location>
        <begin position="33"/>
        <end position="55"/>
    </location>
</feature>
<reference evidence="7" key="2">
    <citation type="submission" date="2015-03" db="UniProtKB">
        <authorList>
            <consortium name="EnsemblPlants"/>
        </authorList>
    </citation>
    <scope>IDENTIFICATION</scope>
</reference>
<dbReference type="PANTHER" id="PTHR31415:SF20">
    <property type="entry name" value="NDR1_HIN1-LIKE PROTEIN 26"/>
    <property type="match status" value="1"/>
</dbReference>
<keyword evidence="8" id="KW-1185">Reference proteome</keyword>
<dbReference type="GO" id="GO:0005886">
    <property type="term" value="C:plasma membrane"/>
    <property type="evidence" value="ECO:0007669"/>
    <property type="project" value="TreeGrafter"/>
</dbReference>
<dbReference type="HOGENOM" id="CLU_112205_0_0_1"/>
<evidence type="ECO:0000256" key="4">
    <source>
        <dbReference type="ARBA" id="ARBA00023136"/>
    </source>
</evidence>
<protein>
    <recommendedName>
        <fullName evidence="6">Late embryogenesis abundant protein LEA-2 subgroup domain-containing protein</fullName>
    </recommendedName>
</protein>
<evidence type="ECO:0000313" key="8">
    <source>
        <dbReference type="Proteomes" id="UP000026960"/>
    </source>
</evidence>
<feature type="domain" description="Late embryogenesis abundant protein LEA-2 subgroup" evidence="6">
    <location>
        <begin position="84"/>
        <end position="178"/>
    </location>
</feature>
<dbReference type="PANTHER" id="PTHR31415">
    <property type="entry name" value="OS05G0367900 PROTEIN"/>
    <property type="match status" value="1"/>
</dbReference>
<sequence length="214" mass="22441">MSLITDESPRDCSSYKHQHHHRAIHGRRISRRALVVASSAVVSLASLSLILWLVLRPSPPRFSLLAATTTANDSASVVAINAAFAARNPNSHAAVLYDRLQASASYAGLPLTAPSPLIPPFLPQQGQGDAMLSASLTSPPAAAAVAGGRALLRLRVEGQLRWKVAAWVTGRHALTVDCIAVVELQPTPTPSPSAIVGVLQPQDQAGSRCSTTVA</sequence>
<dbReference type="STRING" id="65489.A0A0D3EZF3"/>
<evidence type="ECO:0000256" key="1">
    <source>
        <dbReference type="ARBA" id="ARBA00004167"/>
    </source>
</evidence>
<dbReference type="InterPro" id="IPR044839">
    <property type="entry name" value="NDR1-like"/>
</dbReference>
<keyword evidence="3 5" id="KW-1133">Transmembrane helix</keyword>
<proteinExistence type="predicted"/>
<dbReference type="Gramene" id="OBART02G00060.1">
    <property type="protein sequence ID" value="OBART02G00060.1"/>
    <property type="gene ID" value="OBART02G00060"/>
</dbReference>
<dbReference type="AlphaFoldDB" id="A0A0D3EZF3"/>
<comment type="subcellular location">
    <subcellularLocation>
        <location evidence="1">Membrane</location>
        <topology evidence="1">Single-pass membrane protein</topology>
    </subcellularLocation>
</comment>
<dbReference type="GO" id="GO:0098542">
    <property type="term" value="P:defense response to other organism"/>
    <property type="evidence" value="ECO:0007669"/>
    <property type="project" value="InterPro"/>
</dbReference>
<dbReference type="eggNOG" id="ENOG502QTGM">
    <property type="taxonomic scope" value="Eukaryota"/>
</dbReference>
<keyword evidence="2 5" id="KW-0812">Transmembrane</keyword>
<evidence type="ECO:0000256" key="3">
    <source>
        <dbReference type="ARBA" id="ARBA00022989"/>
    </source>
</evidence>
<evidence type="ECO:0000256" key="5">
    <source>
        <dbReference type="SAM" id="Phobius"/>
    </source>
</evidence>
<dbReference type="EnsemblPlants" id="OBART02G00060.1">
    <property type="protein sequence ID" value="OBART02G00060.1"/>
    <property type="gene ID" value="OBART02G00060"/>
</dbReference>
<evidence type="ECO:0000259" key="6">
    <source>
        <dbReference type="Pfam" id="PF03168"/>
    </source>
</evidence>
<dbReference type="Pfam" id="PF03168">
    <property type="entry name" value="LEA_2"/>
    <property type="match status" value="1"/>
</dbReference>
<dbReference type="Proteomes" id="UP000026960">
    <property type="component" value="Chromosome 2"/>
</dbReference>
<evidence type="ECO:0000256" key="2">
    <source>
        <dbReference type="ARBA" id="ARBA00022692"/>
    </source>
</evidence>
<name>A0A0D3EZF3_9ORYZ</name>
<dbReference type="GO" id="GO:0009506">
    <property type="term" value="C:plasmodesma"/>
    <property type="evidence" value="ECO:0007669"/>
    <property type="project" value="TreeGrafter"/>
</dbReference>